<dbReference type="Gene3D" id="3.40.50.720">
    <property type="entry name" value="NAD(P)-binding Rossmann-like Domain"/>
    <property type="match status" value="1"/>
</dbReference>
<evidence type="ECO:0000256" key="5">
    <source>
        <dbReference type="ARBA" id="ARBA00022448"/>
    </source>
</evidence>
<keyword evidence="5" id="KW-0813">Transport</keyword>
<keyword evidence="10" id="KW-1133">Transmembrane helix</keyword>
<evidence type="ECO:0000256" key="16">
    <source>
        <dbReference type="ARBA" id="ARBA00023136"/>
    </source>
</evidence>
<evidence type="ECO:0000256" key="3">
    <source>
        <dbReference type="ARBA" id="ARBA00012995"/>
    </source>
</evidence>
<keyword evidence="7" id="KW-0138">CF(0)</keyword>
<dbReference type="PANTHER" id="PTHR11540">
    <property type="entry name" value="MALATE AND LACTATE DEHYDROGENASE"/>
    <property type="match status" value="1"/>
</dbReference>
<dbReference type="CDD" id="cd18182">
    <property type="entry name" value="ATP-synt_Fo_c_ATP5G3"/>
    <property type="match status" value="1"/>
</dbReference>
<dbReference type="Proteomes" id="UP000095280">
    <property type="component" value="Unplaced"/>
</dbReference>
<evidence type="ECO:0000256" key="7">
    <source>
        <dbReference type="ARBA" id="ARBA00022547"/>
    </source>
</evidence>
<evidence type="ECO:0000256" key="11">
    <source>
        <dbReference type="ARBA" id="ARBA00023002"/>
    </source>
</evidence>
<evidence type="ECO:0000256" key="14">
    <source>
        <dbReference type="ARBA" id="ARBA00023121"/>
    </source>
</evidence>
<keyword evidence="15" id="KW-0496">Mitochondrion</keyword>
<feature type="domain" description="Lactate/malate dehydrogenase N-terminal" evidence="19">
    <location>
        <begin position="118"/>
        <end position="163"/>
    </location>
</feature>
<evidence type="ECO:0000256" key="17">
    <source>
        <dbReference type="ARBA" id="ARBA00029852"/>
    </source>
</evidence>
<dbReference type="SUPFAM" id="SSF81333">
    <property type="entry name" value="F1F0 ATP synthase subunit C"/>
    <property type="match status" value="1"/>
</dbReference>
<dbReference type="GO" id="GO:0015986">
    <property type="term" value="P:proton motive force-driven ATP synthesis"/>
    <property type="evidence" value="ECO:0007669"/>
    <property type="project" value="InterPro"/>
</dbReference>
<evidence type="ECO:0000256" key="2">
    <source>
        <dbReference type="ARBA" id="ARBA00006704"/>
    </source>
</evidence>
<comment type="subcellular location">
    <subcellularLocation>
        <location evidence="1">Mitochondrion membrane</location>
        <topology evidence="1">Multi-pass membrane protein</topology>
    </subcellularLocation>
</comment>
<accession>A0A1I8JQL2</accession>
<dbReference type="GO" id="GO:0033177">
    <property type="term" value="C:proton-transporting two-sector ATPase complex, proton-transporting domain"/>
    <property type="evidence" value="ECO:0007669"/>
    <property type="project" value="InterPro"/>
</dbReference>
<dbReference type="InterPro" id="IPR035921">
    <property type="entry name" value="F/V-ATP_Csub_sf"/>
</dbReference>
<reference evidence="22" key="1">
    <citation type="submission" date="2016-11" db="UniProtKB">
        <authorList>
            <consortium name="WormBaseParasite"/>
        </authorList>
    </citation>
    <scope>IDENTIFICATION</scope>
</reference>
<name>A0A1I8JQL2_9PLAT</name>
<dbReference type="Pfam" id="PF00137">
    <property type="entry name" value="ATP-synt_C"/>
    <property type="match status" value="1"/>
</dbReference>
<evidence type="ECO:0000256" key="4">
    <source>
        <dbReference type="ARBA" id="ARBA00016075"/>
    </source>
</evidence>
<comment type="similarity">
    <text evidence="2">Belongs to the ATPase C chain family.</text>
</comment>
<evidence type="ECO:0000256" key="15">
    <source>
        <dbReference type="ARBA" id="ARBA00023128"/>
    </source>
</evidence>
<keyword evidence="12" id="KW-0520">NAD</keyword>
<feature type="domain" description="V-ATPase proteolipid subunit C-like" evidence="20">
    <location>
        <begin position="31"/>
        <end position="79"/>
    </location>
</feature>
<dbReference type="WBParaSite" id="snap_masked-unitig_33793-processed-gene-0.0-mRNA-1">
    <property type="protein sequence ID" value="snap_masked-unitig_33793-processed-gene-0.0-mRNA-1"/>
    <property type="gene ID" value="snap_masked-unitig_33793-processed-gene-0.0"/>
</dbReference>
<keyword evidence="9" id="KW-0375">Hydrogen ion transport</keyword>
<dbReference type="Pfam" id="PF00056">
    <property type="entry name" value="Ldh_1_N"/>
    <property type="match status" value="1"/>
</dbReference>
<evidence type="ECO:0000259" key="20">
    <source>
        <dbReference type="Pfam" id="PF00137"/>
    </source>
</evidence>
<evidence type="ECO:0000256" key="12">
    <source>
        <dbReference type="ARBA" id="ARBA00023027"/>
    </source>
</evidence>
<dbReference type="AlphaFoldDB" id="A0A1I8JQL2"/>
<dbReference type="GO" id="GO:0015078">
    <property type="term" value="F:proton transmembrane transporter activity"/>
    <property type="evidence" value="ECO:0007669"/>
    <property type="project" value="InterPro"/>
</dbReference>
<dbReference type="FunFam" id="1.20.20.10:FF:000003">
    <property type="entry name" value="Atp synthase f complex subunit mitochondrial"/>
    <property type="match status" value="1"/>
</dbReference>
<evidence type="ECO:0000313" key="21">
    <source>
        <dbReference type="Proteomes" id="UP000095280"/>
    </source>
</evidence>
<evidence type="ECO:0000256" key="1">
    <source>
        <dbReference type="ARBA" id="ARBA00004225"/>
    </source>
</evidence>
<dbReference type="EC" id="1.1.1.37" evidence="3"/>
<keyword evidence="6" id="KW-0816">Tricarboxylic acid cycle</keyword>
<evidence type="ECO:0000313" key="22">
    <source>
        <dbReference type="WBParaSite" id="snap_masked-unitig_33793-processed-gene-0.0-mRNA-1"/>
    </source>
</evidence>
<protein>
    <recommendedName>
        <fullName evidence="4">Malate dehydrogenase, mitochondrial</fullName>
        <ecNumber evidence="3">1.1.1.37</ecNumber>
    </recommendedName>
    <alternativeName>
        <fullName evidence="18">ATPase protein 9</fullName>
    </alternativeName>
    <alternativeName>
        <fullName evidence="17">ATPase subunit c</fullName>
    </alternativeName>
</protein>
<keyword evidence="8" id="KW-0812">Transmembrane</keyword>
<keyword evidence="16" id="KW-0472">Membrane</keyword>
<evidence type="ECO:0000256" key="18">
    <source>
        <dbReference type="ARBA" id="ARBA00033111"/>
    </source>
</evidence>
<evidence type="ECO:0000256" key="9">
    <source>
        <dbReference type="ARBA" id="ARBA00022781"/>
    </source>
</evidence>
<sequence>APRLAAASRCSAGSCHASAARRDIDQAAKYIGAGAATVGVAGSGAGIGNVFGNLVIGYARNPSLKQQLFSYAILGFALSRLWASSQRLINSSHGQPRSQPVHHLAAASFGTTGSLASKVAVLGASGGIGQPLSLLLKQSPLVSQLSLYDIQGVKGVAADLKPHLHKAESSLLSSHRPGCARKAGMDPGMTSSTRMRAIVRRLLISSVRGQDLPRRPMICIVTNPGQLTVPIAAEILKSTTRVRSRRLVGVTTLDFVDPNGLPLSVPVIGAATAASRSSSDQPRRTAVHRGVVNAKAGAGSPRLPWRSPRKFSFDSVLQAIDGKRGRDEFAFVESTVTEAPYFLPPLLWPDAEWQENLAGT</sequence>
<evidence type="ECO:0000256" key="10">
    <source>
        <dbReference type="ARBA" id="ARBA00022989"/>
    </source>
</evidence>
<keyword evidence="14" id="KW-0446">Lipid-binding</keyword>
<evidence type="ECO:0000256" key="6">
    <source>
        <dbReference type="ARBA" id="ARBA00022532"/>
    </source>
</evidence>
<dbReference type="GO" id="GO:0008289">
    <property type="term" value="F:lipid binding"/>
    <property type="evidence" value="ECO:0007669"/>
    <property type="project" value="UniProtKB-KW"/>
</dbReference>
<proteinExistence type="inferred from homology"/>
<dbReference type="PANTHER" id="PTHR11540:SF16">
    <property type="entry name" value="MALATE DEHYDROGENASE, MITOCHONDRIAL"/>
    <property type="match status" value="1"/>
</dbReference>
<dbReference type="Gene3D" id="1.20.20.10">
    <property type="entry name" value="F1F0 ATP synthase subunit C"/>
    <property type="match status" value="1"/>
</dbReference>
<keyword evidence="21" id="KW-1185">Reference proteome</keyword>
<dbReference type="InterPro" id="IPR038662">
    <property type="entry name" value="ATP_synth_F0_csu_sf"/>
</dbReference>
<keyword evidence="13" id="KW-0406">Ion transport</keyword>
<dbReference type="InterPro" id="IPR000454">
    <property type="entry name" value="ATP_synth_F0_csu"/>
</dbReference>
<keyword evidence="11" id="KW-0560">Oxidoreductase</keyword>
<dbReference type="GO" id="GO:0030060">
    <property type="term" value="F:L-malate dehydrogenase (NAD+) activity"/>
    <property type="evidence" value="ECO:0007669"/>
    <property type="project" value="UniProtKB-EC"/>
</dbReference>
<evidence type="ECO:0000256" key="8">
    <source>
        <dbReference type="ARBA" id="ARBA00022692"/>
    </source>
</evidence>
<dbReference type="SUPFAM" id="SSF51735">
    <property type="entry name" value="NAD(P)-binding Rossmann-fold domains"/>
    <property type="match status" value="1"/>
</dbReference>
<organism evidence="21 22">
    <name type="scientific">Macrostomum lignano</name>
    <dbReference type="NCBI Taxonomy" id="282301"/>
    <lineage>
        <taxon>Eukaryota</taxon>
        <taxon>Metazoa</taxon>
        <taxon>Spiralia</taxon>
        <taxon>Lophotrochozoa</taxon>
        <taxon>Platyhelminthes</taxon>
        <taxon>Rhabditophora</taxon>
        <taxon>Macrostomorpha</taxon>
        <taxon>Macrostomida</taxon>
        <taxon>Macrostomidae</taxon>
        <taxon>Macrostomum</taxon>
    </lineage>
</organism>
<dbReference type="GO" id="GO:0031966">
    <property type="term" value="C:mitochondrial membrane"/>
    <property type="evidence" value="ECO:0007669"/>
    <property type="project" value="UniProtKB-SubCell"/>
</dbReference>
<dbReference type="InterPro" id="IPR036291">
    <property type="entry name" value="NAD(P)-bd_dom_sf"/>
</dbReference>
<dbReference type="InterPro" id="IPR002379">
    <property type="entry name" value="ATPase_proteolipid_c-like_dom"/>
</dbReference>
<dbReference type="GO" id="GO:0006099">
    <property type="term" value="P:tricarboxylic acid cycle"/>
    <property type="evidence" value="ECO:0007669"/>
    <property type="project" value="UniProtKB-KW"/>
</dbReference>
<evidence type="ECO:0000256" key="13">
    <source>
        <dbReference type="ARBA" id="ARBA00023065"/>
    </source>
</evidence>
<evidence type="ECO:0000259" key="19">
    <source>
        <dbReference type="Pfam" id="PF00056"/>
    </source>
</evidence>
<dbReference type="PRINTS" id="PR00124">
    <property type="entry name" value="ATPASEC"/>
</dbReference>
<dbReference type="GO" id="GO:0045259">
    <property type="term" value="C:proton-transporting ATP synthase complex"/>
    <property type="evidence" value="ECO:0007669"/>
    <property type="project" value="UniProtKB-KW"/>
</dbReference>
<dbReference type="InterPro" id="IPR001236">
    <property type="entry name" value="Lactate/malate_DH_N"/>
</dbReference>